<dbReference type="Proteomes" id="UP001057452">
    <property type="component" value="Chromosome 12"/>
</dbReference>
<keyword evidence="2" id="KW-1185">Reference proteome</keyword>
<name>A0ACB9WS25_CHAAC</name>
<gene>
    <name evidence="1" type="ORF">KUCAC02_008694</name>
</gene>
<protein>
    <submittedName>
        <fullName evidence="1">Uncharacterized protein</fullName>
    </submittedName>
</protein>
<feature type="non-terminal residue" evidence="1">
    <location>
        <position position="1"/>
    </location>
</feature>
<sequence>VTQMLQSERGKALLPHIREEYAACIMHRNAEMTTARNKEPALMDNGEKKEEGASMWGGGRLLGGFLKHDNLFWPKISPFTHERRLEKVTEVWEIQKALSDGYSCVGEQGRIKRPVSAGNPPETAGEATPSPLLSSSDSLAHGHRRRTSGKIRAPSLKHGKNMCVLIIKACLGKRGFK</sequence>
<dbReference type="EMBL" id="CM043796">
    <property type="protein sequence ID" value="KAI4816367.1"/>
    <property type="molecule type" value="Genomic_DNA"/>
</dbReference>
<reference evidence="1" key="1">
    <citation type="submission" date="2022-05" db="EMBL/GenBank/DDBJ databases">
        <title>Chromosome-level genome of Chaenocephalus aceratus.</title>
        <authorList>
            <person name="Park H."/>
        </authorList>
    </citation>
    <scope>NUCLEOTIDE SEQUENCE</scope>
    <source>
        <strain evidence="1">KU_202001</strain>
    </source>
</reference>
<evidence type="ECO:0000313" key="2">
    <source>
        <dbReference type="Proteomes" id="UP001057452"/>
    </source>
</evidence>
<feature type="non-terminal residue" evidence="1">
    <location>
        <position position="177"/>
    </location>
</feature>
<comment type="caution">
    <text evidence="1">The sequence shown here is derived from an EMBL/GenBank/DDBJ whole genome shotgun (WGS) entry which is preliminary data.</text>
</comment>
<proteinExistence type="predicted"/>
<organism evidence="1 2">
    <name type="scientific">Chaenocephalus aceratus</name>
    <name type="common">Blackfin icefish</name>
    <name type="synonym">Chaenichthys aceratus</name>
    <dbReference type="NCBI Taxonomy" id="36190"/>
    <lineage>
        <taxon>Eukaryota</taxon>
        <taxon>Metazoa</taxon>
        <taxon>Chordata</taxon>
        <taxon>Craniata</taxon>
        <taxon>Vertebrata</taxon>
        <taxon>Euteleostomi</taxon>
        <taxon>Actinopterygii</taxon>
        <taxon>Neopterygii</taxon>
        <taxon>Teleostei</taxon>
        <taxon>Neoteleostei</taxon>
        <taxon>Acanthomorphata</taxon>
        <taxon>Eupercaria</taxon>
        <taxon>Perciformes</taxon>
        <taxon>Notothenioidei</taxon>
        <taxon>Channichthyidae</taxon>
        <taxon>Chaenocephalus</taxon>
    </lineage>
</organism>
<accession>A0ACB9WS25</accession>
<evidence type="ECO:0000313" key="1">
    <source>
        <dbReference type="EMBL" id="KAI4816367.1"/>
    </source>
</evidence>